<accession>A0AB37DIN9</accession>
<geneLocation type="plasmid" evidence="2 3">
    <name>unnamed</name>
</geneLocation>
<evidence type="ECO:0000313" key="2">
    <source>
        <dbReference type="EMBL" id="QHQ69072.1"/>
    </source>
</evidence>
<reference evidence="2 3" key="1">
    <citation type="submission" date="2019-12" db="EMBL/GenBank/DDBJ databases">
        <title>Complete Genome Sequences of Lactobacillus strains, C25 and P38, Isolated from Chicken Cecum.</title>
        <authorList>
            <person name="Hassan H.M."/>
            <person name="Mendoza M."/>
            <person name="Rezvani M."/>
            <person name="Koci M.D."/>
            <person name="Dickey A.N."/>
            <person name="Scholl E.H."/>
        </authorList>
    </citation>
    <scope>NUCLEOTIDE SEQUENCE [LARGE SCALE GENOMIC DNA]</scope>
    <source>
        <strain evidence="2 3">C25</strain>
        <plasmid evidence="2 3">unnamed</plasmid>
    </source>
</reference>
<dbReference type="Proteomes" id="UP000464915">
    <property type="component" value="Plasmid unnamed"/>
</dbReference>
<protein>
    <submittedName>
        <fullName evidence="2">Uncharacterized protein</fullName>
    </submittedName>
</protein>
<gene>
    <name evidence="2" type="ORF">GSR61_10825</name>
</gene>
<name>A0AB37DIN9_9LACO</name>
<evidence type="ECO:0000313" key="3">
    <source>
        <dbReference type="Proteomes" id="UP000464915"/>
    </source>
</evidence>
<dbReference type="EMBL" id="CP047143">
    <property type="protein sequence ID" value="QHQ69072.1"/>
    <property type="molecule type" value="Genomic_DNA"/>
</dbReference>
<dbReference type="AlphaFoldDB" id="A0AB37DIN9"/>
<dbReference type="RefSeq" id="WP_065989249.1">
    <property type="nucleotide sequence ID" value="NZ_CP047143.1"/>
</dbReference>
<keyword evidence="2" id="KW-0614">Plasmid</keyword>
<keyword evidence="1" id="KW-0175">Coiled coil</keyword>
<proteinExistence type="predicted"/>
<evidence type="ECO:0000256" key="1">
    <source>
        <dbReference type="SAM" id="Coils"/>
    </source>
</evidence>
<feature type="coiled-coil region" evidence="1">
    <location>
        <begin position="214"/>
        <end position="273"/>
    </location>
</feature>
<organism evidence="2 3">
    <name type="scientific">Lactobacillus crispatus</name>
    <dbReference type="NCBI Taxonomy" id="47770"/>
    <lineage>
        <taxon>Bacteria</taxon>
        <taxon>Bacillati</taxon>
        <taxon>Bacillota</taxon>
        <taxon>Bacilli</taxon>
        <taxon>Lactobacillales</taxon>
        <taxon>Lactobacillaceae</taxon>
        <taxon>Lactobacillus</taxon>
    </lineage>
</organism>
<sequence>MTNKSIELKELKGTDRQVKFANDVRKYVLYQLEHAGEQGVDQKHADKVISVIKRTNNAKFILNAFAGSFYAHSVLVRLDILFSIKKDLKDAKTLKQSDLTGFSPNTDSDDDSESYRIKDLPFEDKDAKNNEVIGRNTKILNNYFNYLKENIGDGYYSSNCENKISNAISELEKINYDVEKYQFELIKLKPNQYIFEINKRLSWLLGDPHTDEKIQSLVEETSKYIDQLEEYNSEVKELAPDKVQEYGIKEIDIKDFKDNLEDAKKNAKTYSKQEPDKDDSFDPWFISRYPYPVCSKFIRHDSAVEVISTKKRYLNEDDIVGMEEVGAFNPWDDYRPGNYYIITYKNINDTEQGKKMLKDYHEEKDAKIKCQQRLQKLSSELNDFVHQYKKSENYSPEKKFKEKYKDKLTKAEKIYERNGYMTVLRDYLAVNGNLLFIADYNGLDGDNWALNNNANYCVWVAKLSDEQLDKVKQLSSELTKLENDD</sequence>